<feature type="transmembrane region" description="Helical" evidence="5">
    <location>
        <begin position="144"/>
        <end position="163"/>
    </location>
</feature>
<comment type="caution">
    <text evidence="7">The sequence shown here is derived from an EMBL/GenBank/DDBJ whole genome shotgun (WGS) entry which is preliminary data.</text>
</comment>
<accession>A0ABT3HG85</accession>
<evidence type="ECO:0000256" key="3">
    <source>
        <dbReference type="ARBA" id="ARBA00022989"/>
    </source>
</evidence>
<evidence type="ECO:0000259" key="6">
    <source>
        <dbReference type="Pfam" id="PF06271"/>
    </source>
</evidence>
<keyword evidence="3 5" id="KW-1133">Transmembrane helix</keyword>
<dbReference type="Proteomes" id="UP001209755">
    <property type="component" value="Unassembled WGS sequence"/>
</dbReference>
<dbReference type="EMBL" id="JAOQNS010000012">
    <property type="protein sequence ID" value="MCW2309415.1"/>
    <property type="molecule type" value="Genomic_DNA"/>
</dbReference>
<keyword evidence="2 5" id="KW-0812">Transmembrane</keyword>
<name>A0ABT3HG85_9HYPH</name>
<dbReference type="RefSeq" id="WP_264602997.1">
    <property type="nucleotide sequence ID" value="NZ_JAOQNS010000012.1"/>
</dbReference>
<keyword evidence="4 5" id="KW-0472">Membrane</keyword>
<evidence type="ECO:0000256" key="2">
    <source>
        <dbReference type="ARBA" id="ARBA00022692"/>
    </source>
</evidence>
<dbReference type="PANTHER" id="PTHR38480">
    <property type="entry name" value="SLR0254 PROTEIN"/>
    <property type="match status" value="1"/>
</dbReference>
<dbReference type="PANTHER" id="PTHR38480:SF1">
    <property type="entry name" value="SLR0254 PROTEIN"/>
    <property type="match status" value="1"/>
</dbReference>
<keyword evidence="8" id="KW-1185">Reference proteome</keyword>
<proteinExistence type="predicted"/>
<dbReference type="InterPro" id="IPR010432">
    <property type="entry name" value="RDD"/>
</dbReference>
<evidence type="ECO:0000313" key="7">
    <source>
        <dbReference type="EMBL" id="MCW2309415.1"/>
    </source>
</evidence>
<evidence type="ECO:0000256" key="1">
    <source>
        <dbReference type="ARBA" id="ARBA00004141"/>
    </source>
</evidence>
<feature type="transmembrane region" description="Helical" evidence="5">
    <location>
        <begin position="68"/>
        <end position="86"/>
    </location>
</feature>
<dbReference type="Pfam" id="PF06271">
    <property type="entry name" value="RDD"/>
    <property type="match status" value="1"/>
</dbReference>
<evidence type="ECO:0000256" key="5">
    <source>
        <dbReference type="SAM" id="Phobius"/>
    </source>
</evidence>
<evidence type="ECO:0000256" key="4">
    <source>
        <dbReference type="ARBA" id="ARBA00023136"/>
    </source>
</evidence>
<organism evidence="7 8">
    <name type="scientific">Rhodobium gokarnense</name>
    <dbReference type="NCBI Taxonomy" id="364296"/>
    <lineage>
        <taxon>Bacteria</taxon>
        <taxon>Pseudomonadati</taxon>
        <taxon>Pseudomonadota</taxon>
        <taxon>Alphaproteobacteria</taxon>
        <taxon>Hyphomicrobiales</taxon>
        <taxon>Rhodobiaceae</taxon>
        <taxon>Rhodobium</taxon>
    </lineage>
</organism>
<protein>
    <submittedName>
        <fullName evidence="7">RDD family membrane protein YckC</fullName>
    </submittedName>
</protein>
<sequence length="305" mass="33961">MIRRSRPSEKRPPVDEIMPPEGVPLKLKVAGVGVRLAAQIADVLITFVGALAIFLLLIALGATDPTSTLAIGVMLFFLIRVPYYVVSELVWNGQTLGKRLMKIKVVAHDGGPLTTHAVVARNLMKEAEVLLPATLLLALDADEPVLMLLGLAWIVITLLVPLLNRYRMRLGDMIAGTHVIHLPVPILLKDLAAEAPRGAATGDRFTFLPHQLDHYGAFELQTLEKFLRVEERSVALSEYTNHRATLAAIVDRIQHKIGHADPIPPSDHREFLRAFYNAQREHLEQRQLFGDRRKDKHFAASSEDE</sequence>
<feature type="domain" description="RDD" evidence="6">
    <location>
        <begin position="29"/>
        <end position="176"/>
    </location>
</feature>
<evidence type="ECO:0000313" key="8">
    <source>
        <dbReference type="Proteomes" id="UP001209755"/>
    </source>
</evidence>
<reference evidence="8" key="1">
    <citation type="submission" date="2023-07" db="EMBL/GenBank/DDBJ databases">
        <title>Genome sequencing of Purple Non-Sulfur Bacteria from various extreme environments.</title>
        <authorList>
            <person name="Mayer M."/>
        </authorList>
    </citation>
    <scope>NUCLEOTIDE SEQUENCE [LARGE SCALE GENOMIC DNA]</scope>
    <source>
        <strain evidence="8">DSM 17935</strain>
    </source>
</reference>
<comment type="subcellular location">
    <subcellularLocation>
        <location evidence="1">Membrane</location>
        <topology evidence="1">Multi-pass membrane protein</topology>
    </subcellularLocation>
</comment>
<feature type="transmembrane region" description="Helical" evidence="5">
    <location>
        <begin position="43"/>
        <end position="62"/>
    </location>
</feature>
<gene>
    <name evidence="7" type="ORF">M2319_003769</name>
</gene>